<accession>A0A7C3YMM1</accession>
<organism evidence="1">
    <name type="scientific">Geoglobus ahangari</name>
    <dbReference type="NCBI Taxonomy" id="113653"/>
    <lineage>
        <taxon>Archaea</taxon>
        <taxon>Methanobacteriati</taxon>
        <taxon>Methanobacteriota</taxon>
        <taxon>Archaeoglobi</taxon>
        <taxon>Archaeoglobales</taxon>
        <taxon>Archaeoglobaceae</taxon>
        <taxon>Geoglobus</taxon>
    </lineage>
</organism>
<evidence type="ECO:0000313" key="2">
    <source>
        <dbReference type="EMBL" id="HGU59617.1"/>
    </source>
</evidence>
<comment type="caution">
    <text evidence="1">The sequence shown here is derived from an EMBL/GenBank/DDBJ whole genome shotgun (WGS) entry which is preliminary data.</text>
</comment>
<reference evidence="1" key="1">
    <citation type="journal article" date="2020" name="mSystems">
        <title>Genome- and Community-Level Interaction Insights into Carbon Utilization and Element Cycling Functions of Hydrothermarchaeota in Hydrothermal Sediment.</title>
        <authorList>
            <person name="Zhou Z."/>
            <person name="Liu Y."/>
            <person name="Xu W."/>
            <person name="Pan J."/>
            <person name="Luo Z.H."/>
            <person name="Li M."/>
        </authorList>
    </citation>
    <scope>NUCLEOTIDE SEQUENCE [LARGE SCALE GENOMIC DNA]</scope>
    <source>
        <strain evidence="2">SpSt-62</strain>
        <strain evidence="1">SpSt-97</strain>
    </source>
</reference>
<gene>
    <name evidence="2" type="ORF">ENT89_05585</name>
    <name evidence="1" type="ORF">ENX77_00365</name>
</gene>
<name>A0A7C3YMM1_9EURY</name>
<protein>
    <submittedName>
        <fullName evidence="1">Uncharacterized protein</fullName>
    </submittedName>
</protein>
<dbReference type="AlphaFoldDB" id="A0A7C3YMM1"/>
<proteinExistence type="predicted"/>
<dbReference type="EMBL" id="DTPI01000004">
    <property type="protein sequence ID" value="HGE65586.1"/>
    <property type="molecule type" value="Genomic_DNA"/>
</dbReference>
<sequence>MISVEDLSSETERIYCRILEKININKLMKIVKESSENVYIILHKEEKDFCDIYIGDNNKDFGDFIAIPVPKRFAVLEPDRSYFEITLKANIVLALKGEKDFYT</sequence>
<dbReference type="EMBL" id="DTAK01000039">
    <property type="protein sequence ID" value="HGU59617.1"/>
    <property type="molecule type" value="Genomic_DNA"/>
</dbReference>
<evidence type="ECO:0000313" key="1">
    <source>
        <dbReference type="EMBL" id="HGE65586.1"/>
    </source>
</evidence>